<evidence type="ECO:0000313" key="5">
    <source>
        <dbReference type="Proteomes" id="UP001154259"/>
    </source>
</evidence>
<protein>
    <submittedName>
        <fullName evidence="3">Uncharacterized protein</fullName>
    </submittedName>
</protein>
<organism evidence="3 4">
    <name type="scientific">Commensalibacter communis</name>
    <dbReference type="NCBI Taxonomy" id="2972786"/>
    <lineage>
        <taxon>Bacteria</taxon>
        <taxon>Pseudomonadati</taxon>
        <taxon>Pseudomonadota</taxon>
        <taxon>Alphaproteobacteria</taxon>
        <taxon>Acetobacterales</taxon>
        <taxon>Acetobacteraceae</taxon>
    </lineage>
</organism>
<dbReference type="EMBL" id="CAMXCS010000001">
    <property type="protein sequence ID" value="CAI3926151.1"/>
    <property type="molecule type" value="Genomic_DNA"/>
</dbReference>
<feature type="compositionally biased region" description="Low complexity" evidence="1">
    <location>
        <begin position="75"/>
        <end position="99"/>
    </location>
</feature>
<keyword evidence="5" id="KW-1185">Reference proteome</keyword>
<evidence type="ECO:0000313" key="4">
    <source>
        <dbReference type="Proteomes" id="UP001154255"/>
    </source>
</evidence>
<proteinExistence type="predicted"/>
<dbReference type="Proteomes" id="UP001154259">
    <property type="component" value="Unassembled WGS sequence"/>
</dbReference>
<dbReference type="Proteomes" id="UP001154255">
    <property type="component" value="Unassembled WGS sequence"/>
</dbReference>
<evidence type="ECO:0000313" key="3">
    <source>
        <dbReference type="EMBL" id="CAI3934687.1"/>
    </source>
</evidence>
<name>A0A9W4XCU5_9PROT</name>
<dbReference type="EMBL" id="CAMXCM010000001">
    <property type="protein sequence ID" value="CAI3934687.1"/>
    <property type="molecule type" value="Genomic_DNA"/>
</dbReference>
<accession>A0A9W4XCU5</accession>
<sequence>MCWQQEWGLNPLDTVKQEGKMIQSLRFFVPFTGFLFLVGCSSTQNCNPDQANFFSGIGCSVGGGYQNRTQDLKNQLGSEQQSATQQQQQAQQSYQQANQLQNDIAQRRNELSKIDSQAWAVRQKLQKAKADHSMSSQEIKQKEKQLANYNAKRAKVSTDPSQQDINALSNILGNM</sequence>
<evidence type="ECO:0000256" key="1">
    <source>
        <dbReference type="SAM" id="MobiDB-lite"/>
    </source>
</evidence>
<evidence type="ECO:0000313" key="2">
    <source>
        <dbReference type="EMBL" id="CAI3926151.1"/>
    </source>
</evidence>
<feature type="region of interest" description="Disordered" evidence="1">
    <location>
        <begin position="74"/>
        <end position="99"/>
    </location>
</feature>
<dbReference type="AlphaFoldDB" id="A0A9W4XCU5"/>
<reference evidence="3" key="1">
    <citation type="submission" date="2022-10" db="EMBL/GenBank/DDBJ databases">
        <authorList>
            <person name="Botero Cardona J."/>
        </authorList>
    </citation>
    <scope>NUCLEOTIDE SEQUENCE</scope>
    <source>
        <strain evidence="3">LMG 31819</strain>
        <strain evidence="2">R-53529</strain>
    </source>
</reference>
<comment type="caution">
    <text evidence="3">The sequence shown here is derived from an EMBL/GenBank/DDBJ whole genome shotgun (WGS) entry which is preliminary data.</text>
</comment>
<gene>
    <name evidence="2" type="ORF">R53529_LOCUS241</name>
    <name evidence="3" type="ORF">R53530_LOCUS860</name>
</gene>